<evidence type="ECO:0000256" key="1">
    <source>
        <dbReference type="ARBA" id="ARBA00022679"/>
    </source>
</evidence>
<evidence type="ECO:0008006" key="5">
    <source>
        <dbReference type="Google" id="ProtNLM"/>
    </source>
</evidence>
<dbReference type="Proteomes" id="UP000198589">
    <property type="component" value="Unassembled WGS sequence"/>
</dbReference>
<gene>
    <name evidence="3" type="ORF">SAMN05216574_1364</name>
</gene>
<keyword evidence="1" id="KW-0808">Transferase</keyword>
<dbReference type="PANTHER" id="PTHR36449">
    <property type="entry name" value="ACETYLTRANSFERASE-RELATED"/>
    <property type="match status" value="1"/>
</dbReference>
<dbReference type="OrthoDB" id="9799147at2"/>
<keyword evidence="2" id="KW-0012">Acyltransferase</keyword>
<dbReference type="STRING" id="1798228.SAMN05216574_1364"/>
<dbReference type="GO" id="GO:0016746">
    <property type="term" value="F:acyltransferase activity"/>
    <property type="evidence" value="ECO:0007669"/>
    <property type="project" value="UniProtKB-KW"/>
</dbReference>
<dbReference type="EMBL" id="FOND01000036">
    <property type="protein sequence ID" value="SFF95103.1"/>
    <property type="molecule type" value="Genomic_DNA"/>
</dbReference>
<evidence type="ECO:0000313" key="3">
    <source>
        <dbReference type="EMBL" id="SFF95103.1"/>
    </source>
</evidence>
<dbReference type="PANTHER" id="PTHR36449:SF1">
    <property type="entry name" value="ACETYLTRANSFERASE"/>
    <property type="match status" value="1"/>
</dbReference>
<dbReference type="Gene3D" id="3.40.630.30">
    <property type="match status" value="1"/>
</dbReference>
<keyword evidence="4" id="KW-1185">Reference proteome</keyword>
<evidence type="ECO:0000313" key="4">
    <source>
        <dbReference type="Proteomes" id="UP000198589"/>
    </source>
</evidence>
<evidence type="ECO:0000256" key="2">
    <source>
        <dbReference type="ARBA" id="ARBA00023315"/>
    </source>
</evidence>
<dbReference type="AlphaFoldDB" id="A0A1I2MUL3"/>
<sequence length="179" mass="19770">MAGPSFLCTPLNEGHQLVHFSCGHVDYDEWLKAKARDAHEARISRVFVLAPPDEPRHVVAYFTLSNNTVYKSDIPNRFAKGVGGASQMPGILLGRLARDESARGILPHIMLAAFERAVQASDLSAARFLVIDAADERLATMYEAYGFTRAKVKEERSTIPLIRFIKDIVAEMKAAETPA</sequence>
<proteinExistence type="predicted"/>
<dbReference type="RefSeq" id="WP_092204004.1">
    <property type="nucleotide sequence ID" value="NZ_FOND01000036.1"/>
</dbReference>
<organism evidence="3 4">
    <name type="scientific">Blastococcus tunisiensis</name>
    <dbReference type="NCBI Taxonomy" id="1798228"/>
    <lineage>
        <taxon>Bacteria</taxon>
        <taxon>Bacillati</taxon>
        <taxon>Actinomycetota</taxon>
        <taxon>Actinomycetes</taxon>
        <taxon>Geodermatophilales</taxon>
        <taxon>Geodermatophilaceae</taxon>
        <taxon>Blastococcus</taxon>
    </lineage>
</organism>
<accession>A0A1I2MUL3</accession>
<name>A0A1I2MUL3_9ACTN</name>
<protein>
    <recommendedName>
        <fullName evidence="5">N-acetyltransferase domain-containing protein</fullName>
    </recommendedName>
</protein>
<reference evidence="4" key="1">
    <citation type="submission" date="2016-10" db="EMBL/GenBank/DDBJ databases">
        <authorList>
            <person name="Varghese N."/>
            <person name="Submissions S."/>
        </authorList>
    </citation>
    <scope>NUCLEOTIDE SEQUENCE [LARGE SCALE GENOMIC DNA]</scope>
    <source>
        <strain evidence="4">DSM 46838</strain>
    </source>
</reference>